<comment type="caution">
    <text evidence="10">The sequence shown here is derived from an EMBL/GenBank/DDBJ whole genome shotgun (WGS) entry which is preliminary data.</text>
</comment>
<sequence length="502" mass="52905">MTPSRVNVWLSGLVAAVILAPVAVLFMLSLSADVDLAGQIAAITVNSLALALLTVLGSVAIGVPLALVTSYADLPGRRFWVATLSAPLAVPSYLGAFAFFAAFGPGGELSVLSGLPLPPVKGLAGATLVMTLYTFPFVLLSTRAALAGLDVSVLEAARTLGMPLPTALWKVVLPRVRNGIAAGALLVALYTLSDFGTPALLQLDTFTRVIFVEYNAFGLDRAALLSLQLLGFVALILLLESRLRASRERPGRTMTLKLPGAIKVLCLVGASVIVLAALALPVAIFTLWLVRDGAVGFDPGYLLNSVYVSLLAAVATVLVALPVAFAASAGRLGRLFERITYLGFGIPGIVLGTALVYLGLQLSFLYQTVTLLVVAYMIRFLPLAVGAVRATLARRNNDLTGAARSLGASPFEVFRRISLPLSLPGLVAGAALVFLEAMRELPATLMLRPTGFETIGTYLWRTYEAGYFGRGAIPGLLLMLVSAVAVMMMVLGEGRLSRRHSR</sequence>
<keyword evidence="3" id="KW-1003">Cell membrane</keyword>
<evidence type="ECO:0000256" key="4">
    <source>
        <dbReference type="ARBA" id="ARBA00022519"/>
    </source>
</evidence>
<feature type="transmembrane region" description="Helical" evidence="8">
    <location>
        <begin position="123"/>
        <end position="140"/>
    </location>
</feature>
<feature type="transmembrane region" description="Helical" evidence="8">
    <location>
        <begin position="79"/>
        <end position="103"/>
    </location>
</feature>
<comment type="subcellular location">
    <subcellularLocation>
        <location evidence="1">Cell inner membrane</location>
        <topology evidence="1">Multi-pass membrane protein</topology>
    </subcellularLocation>
    <subcellularLocation>
        <location evidence="8">Cell membrane</location>
        <topology evidence="8">Multi-pass membrane protein</topology>
    </subcellularLocation>
</comment>
<dbReference type="InterPro" id="IPR035906">
    <property type="entry name" value="MetI-like_sf"/>
</dbReference>
<feature type="transmembrane region" description="Helical" evidence="8">
    <location>
        <begin position="413"/>
        <end position="435"/>
    </location>
</feature>
<feature type="transmembrane region" description="Helical" evidence="8">
    <location>
        <begin position="260"/>
        <end position="289"/>
    </location>
</feature>
<evidence type="ECO:0000313" key="11">
    <source>
        <dbReference type="Proteomes" id="UP001500074"/>
    </source>
</evidence>
<proteinExistence type="inferred from homology"/>
<feature type="transmembrane region" description="Helical" evidence="8">
    <location>
        <begin position="221"/>
        <end position="239"/>
    </location>
</feature>
<comment type="similarity">
    <text evidence="8">Belongs to the binding-protein-dependent transport system permease family.</text>
</comment>
<feature type="domain" description="ABC transmembrane type-1" evidence="9">
    <location>
        <begin position="44"/>
        <end position="240"/>
    </location>
</feature>
<reference evidence="11" key="1">
    <citation type="journal article" date="2019" name="Int. J. Syst. Evol. Microbiol.">
        <title>The Global Catalogue of Microorganisms (GCM) 10K type strain sequencing project: providing services to taxonomists for standard genome sequencing and annotation.</title>
        <authorList>
            <consortium name="The Broad Institute Genomics Platform"/>
            <consortium name="The Broad Institute Genome Sequencing Center for Infectious Disease"/>
            <person name="Wu L."/>
            <person name="Ma J."/>
        </authorList>
    </citation>
    <scope>NUCLEOTIDE SEQUENCE [LARGE SCALE GENOMIC DNA]</scope>
    <source>
        <strain evidence="11">JCM 18472</strain>
    </source>
</reference>
<dbReference type="Gene3D" id="1.10.3720.10">
    <property type="entry name" value="MetI-like"/>
    <property type="match status" value="2"/>
</dbReference>
<feature type="transmembrane region" description="Helical" evidence="8">
    <location>
        <begin position="40"/>
        <end position="67"/>
    </location>
</feature>
<evidence type="ECO:0000256" key="7">
    <source>
        <dbReference type="ARBA" id="ARBA00023136"/>
    </source>
</evidence>
<keyword evidence="5 8" id="KW-0812">Transmembrane</keyword>
<feature type="transmembrane region" description="Helical" evidence="8">
    <location>
        <begin position="301"/>
        <end position="327"/>
    </location>
</feature>
<feature type="transmembrane region" description="Helical" evidence="8">
    <location>
        <begin position="472"/>
        <end position="492"/>
    </location>
</feature>
<accession>A0ABP9RHA7</accession>
<dbReference type="PANTHER" id="PTHR43357">
    <property type="entry name" value="INNER MEMBRANE ABC TRANSPORTER PERMEASE PROTEIN YDCV"/>
    <property type="match status" value="1"/>
</dbReference>
<evidence type="ECO:0000313" key="10">
    <source>
        <dbReference type="EMBL" id="GAA5177003.1"/>
    </source>
</evidence>
<gene>
    <name evidence="10" type="ORF">GCM10023342_23890</name>
</gene>
<dbReference type="InterPro" id="IPR000515">
    <property type="entry name" value="MetI-like"/>
</dbReference>
<feature type="transmembrane region" description="Helical" evidence="8">
    <location>
        <begin position="7"/>
        <end position="28"/>
    </location>
</feature>
<keyword evidence="11" id="KW-1185">Reference proteome</keyword>
<dbReference type="CDD" id="cd06261">
    <property type="entry name" value="TM_PBP2"/>
    <property type="match status" value="2"/>
</dbReference>
<dbReference type="EMBL" id="BAABKI010000024">
    <property type="protein sequence ID" value="GAA5177003.1"/>
    <property type="molecule type" value="Genomic_DNA"/>
</dbReference>
<feature type="domain" description="ABC transmembrane type-1" evidence="9">
    <location>
        <begin position="302"/>
        <end position="489"/>
    </location>
</feature>
<evidence type="ECO:0000256" key="8">
    <source>
        <dbReference type="RuleBase" id="RU363032"/>
    </source>
</evidence>
<evidence type="ECO:0000256" key="1">
    <source>
        <dbReference type="ARBA" id="ARBA00004429"/>
    </source>
</evidence>
<keyword evidence="6 8" id="KW-1133">Transmembrane helix</keyword>
<evidence type="ECO:0000256" key="6">
    <source>
        <dbReference type="ARBA" id="ARBA00022989"/>
    </source>
</evidence>
<keyword evidence="7 8" id="KW-0472">Membrane</keyword>
<organism evidence="10 11">
    <name type="scientific">Modicisalibacter zincidurans</name>
    <dbReference type="NCBI Taxonomy" id="1178777"/>
    <lineage>
        <taxon>Bacteria</taxon>
        <taxon>Pseudomonadati</taxon>
        <taxon>Pseudomonadota</taxon>
        <taxon>Gammaproteobacteria</taxon>
        <taxon>Oceanospirillales</taxon>
        <taxon>Halomonadaceae</taxon>
        <taxon>Modicisalibacter</taxon>
    </lineage>
</organism>
<evidence type="ECO:0000256" key="5">
    <source>
        <dbReference type="ARBA" id="ARBA00022692"/>
    </source>
</evidence>
<evidence type="ECO:0000259" key="9">
    <source>
        <dbReference type="PROSITE" id="PS50928"/>
    </source>
</evidence>
<dbReference type="RefSeq" id="WP_031385114.1">
    <property type="nucleotide sequence ID" value="NZ_BAABKI010000024.1"/>
</dbReference>
<evidence type="ECO:0000256" key="2">
    <source>
        <dbReference type="ARBA" id="ARBA00022448"/>
    </source>
</evidence>
<dbReference type="PANTHER" id="PTHR43357:SF3">
    <property type="entry name" value="FE(3+)-TRANSPORT SYSTEM PERMEASE PROTEIN FBPB 2"/>
    <property type="match status" value="1"/>
</dbReference>
<dbReference type="PROSITE" id="PS50928">
    <property type="entry name" value="ABC_TM1"/>
    <property type="match status" value="2"/>
</dbReference>
<keyword evidence="2 8" id="KW-0813">Transport</keyword>
<feature type="transmembrane region" description="Helical" evidence="8">
    <location>
        <begin position="339"/>
        <end position="358"/>
    </location>
</feature>
<evidence type="ECO:0000256" key="3">
    <source>
        <dbReference type="ARBA" id="ARBA00022475"/>
    </source>
</evidence>
<name>A0ABP9RHA7_9GAMM</name>
<protein>
    <submittedName>
        <fullName evidence="10">Iron ABC transporter permease</fullName>
    </submittedName>
</protein>
<dbReference type="Pfam" id="PF00528">
    <property type="entry name" value="BPD_transp_1"/>
    <property type="match status" value="2"/>
</dbReference>
<dbReference type="Proteomes" id="UP001500074">
    <property type="component" value="Unassembled WGS sequence"/>
</dbReference>
<feature type="transmembrane region" description="Helical" evidence="8">
    <location>
        <begin position="364"/>
        <end position="392"/>
    </location>
</feature>
<feature type="transmembrane region" description="Helical" evidence="8">
    <location>
        <begin position="180"/>
        <end position="201"/>
    </location>
</feature>
<keyword evidence="4" id="KW-0997">Cell inner membrane</keyword>
<dbReference type="SUPFAM" id="SSF161098">
    <property type="entry name" value="MetI-like"/>
    <property type="match status" value="2"/>
</dbReference>